<dbReference type="PANTHER" id="PTHR45911:SF4">
    <property type="entry name" value="MULTIPLE C2 AND TRANSMEMBRANE DOMAIN-CONTAINING PROTEIN"/>
    <property type="match status" value="1"/>
</dbReference>
<gene>
    <name evidence="6" type="ORF">NAES01612_LOCUS21962</name>
</gene>
<dbReference type="InterPro" id="IPR000008">
    <property type="entry name" value="C2_dom"/>
</dbReference>
<keyword evidence="2" id="KW-0106">Calcium</keyword>
<evidence type="ECO:0000256" key="4">
    <source>
        <dbReference type="SAM" id="Phobius"/>
    </source>
</evidence>
<dbReference type="PROSITE" id="PS50004">
    <property type="entry name" value="C2"/>
    <property type="match status" value="1"/>
</dbReference>
<feature type="region of interest" description="Disordered" evidence="3">
    <location>
        <begin position="383"/>
        <end position="422"/>
    </location>
</feature>
<dbReference type="Gene3D" id="2.60.40.150">
    <property type="entry name" value="C2 domain"/>
    <property type="match status" value="1"/>
</dbReference>
<feature type="domain" description="C2" evidence="5">
    <location>
        <begin position="52"/>
        <end position="170"/>
    </location>
</feature>
<dbReference type="SUPFAM" id="SSF49562">
    <property type="entry name" value="C2 domain (Calcium/lipid-binding domain, CaLB)"/>
    <property type="match status" value="1"/>
</dbReference>
<evidence type="ECO:0000256" key="1">
    <source>
        <dbReference type="ARBA" id="ARBA00022723"/>
    </source>
</evidence>
<accession>A0A7S4U7B8</accession>
<protein>
    <recommendedName>
        <fullName evidence="5">C2 domain-containing protein</fullName>
    </recommendedName>
</protein>
<dbReference type="PANTHER" id="PTHR45911">
    <property type="entry name" value="C2 DOMAIN-CONTAINING PROTEIN"/>
    <property type="match status" value="1"/>
</dbReference>
<dbReference type="GO" id="GO:0005509">
    <property type="term" value="F:calcium ion binding"/>
    <property type="evidence" value="ECO:0007669"/>
    <property type="project" value="TreeGrafter"/>
</dbReference>
<keyword evidence="1" id="KW-0479">Metal-binding</keyword>
<dbReference type="Pfam" id="PF00168">
    <property type="entry name" value="C2"/>
    <property type="match status" value="1"/>
</dbReference>
<organism evidence="6">
    <name type="scientific">Paramoeba aestuarina</name>
    <dbReference type="NCBI Taxonomy" id="180227"/>
    <lineage>
        <taxon>Eukaryota</taxon>
        <taxon>Amoebozoa</taxon>
        <taxon>Discosea</taxon>
        <taxon>Flabellinia</taxon>
        <taxon>Dactylopodida</taxon>
        <taxon>Paramoebidae</taxon>
        <taxon>Paramoeba</taxon>
    </lineage>
</organism>
<sequence>MSSGESPNPYNIPFGLISLSSSLSLTLPLFFLGVPPYSQHGEKTGLLWCHQTVPDSYPDSAPVPYWEDDAKLTVYIEKGTDLIIKDSKSSDPYVKFTITGQQEQKTRVIKKTLNPQWNEAFTFQMSDYWEKSIKLEVWDKDKISSDDFMGVVPEHPIHPCGLYSPYKKGGATETAIPGTKVWWKCVYPLQEDGRGKTKGTITVWYHLSHIFDKDTRRDYFKESIGSNSKRKAVEARLKEVPKMTPMEIQKFICHMREQPIGLITLQLDTQTPSALDVLIREMANTNDNAEDKVKWDVCLQILKFLFESKMWNEISENERHLFMNPDFFGIMNDVKNNCLDKQQLKQRCGYYMHQKWVNKSYKKQPKQAKEEGLGTVFARWQKEVEKQGPSSSQPHKHGPEMQTQFDKPPSAASNSATFWTQNLAQMHHEEKMDYWEK</sequence>
<dbReference type="CDD" id="cd00030">
    <property type="entry name" value="C2"/>
    <property type="match status" value="1"/>
</dbReference>
<dbReference type="InterPro" id="IPR035892">
    <property type="entry name" value="C2_domain_sf"/>
</dbReference>
<evidence type="ECO:0000256" key="3">
    <source>
        <dbReference type="SAM" id="MobiDB-lite"/>
    </source>
</evidence>
<dbReference type="SMART" id="SM00239">
    <property type="entry name" value="C2"/>
    <property type="match status" value="1"/>
</dbReference>
<proteinExistence type="predicted"/>
<keyword evidence="4" id="KW-0812">Transmembrane</keyword>
<dbReference type="PRINTS" id="PR00360">
    <property type="entry name" value="C2DOMAIN"/>
</dbReference>
<evidence type="ECO:0000256" key="2">
    <source>
        <dbReference type="ARBA" id="ARBA00022837"/>
    </source>
</evidence>
<evidence type="ECO:0000313" key="6">
    <source>
        <dbReference type="EMBL" id="CAE2330557.1"/>
    </source>
</evidence>
<dbReference type="AlphaFoldDB" id="A0A7S4U7B8"/>
<evidence type="ECO:0000259" key="5">
    <source>
        <dbReference type="PROSITE" id="PS50004"/>
    </source>
</evidence>
<feature type="transmembrane region" description="Helical" evidence="4">
    <location>
        <begin position="12"/>
        <end position="34"/>
    </location>
</feature>
<keyword evidence="4" id="KW-1133">Transmembrane helix</keyword>
<reference evidence="6" key="1">
    <citation type="submission" date="2021-01" db="EMBL/GenBank/DDBJ databases">
        <authorList>
            <person name="Corre E."/>
            <person name="Pelletier E."/>
            <person name="Niang G."/>
            <person name="Scheremetjew M."/>
            <person name="Finn R."/>
            <person name="Kale V."/>
            <person name="Holt S."/>
            <person name="Cochrane G."/>
            <person name="Meng A."/>
            <person name="Brown T."/>
            <person name="Cohen L."/>
        </authorList>
    </citation>
    <scope>NUCLEOTIDE SEQUENCE</scope>
    <source>
        <strain evidence="6">SoJaBio B1-5/56/2</strain>
    </source>
</reference>
<feature type="compositionally biased region" description="Polar residues" evidence="3">
    <location>
        <begin position="401"/>
        <end position="422"/>
    </location>
</feature>
<keyword evidence="4" id="KW-0472">Membrane</keyword>
<dbReference type="EMBL" id="HBKR01033477">
    <property type="protein sequence ID" value="CAE2330557.1"/>
    <property type="molecule type" value="Transcribed_RNA"/>
</dbReference>
<dbReference type="GO" id="GO:0016020">
    <property type="term" value="C:membrane"/>
    <property type="evidence" value="ECO:0007669"/>
    <property type="project" value="TreeGrafter"/>
</dbReference>
<name>A0A7S4U7B8_9EUKA</name>